<evidence type="ECO:0000313" key="6">
    <source>
        <dbReference type="Proteomes" id="UP001516023"/>
    </source>
</evidence>
<feature type="region of interest" description="Disordered" evidence="3">
    <location>
        <begin position="670"/>
        <end position="700"/>
    </location>
</feature>
<name>A0ABD3Q184_9STRA</name>
<feature type="compositionally biased region" description="Low complexity" evidence="3">
    <location>
        <begin position="832"/>
        <end position="857"/>
    </location>
</feature>
<feature type="region of interest" description="Disordered" evidence="3">
    <location>
        <begin position="615"/>
        <end position="635"/>
    </location>
</feature>
<feature type="compositionally biased region" description="Low complexity" evidence="3">
    <location>
        <begin position="672"/>
        <end position="686"/>
    </location>
</feature>
<comment type="caution">
    <text evidence="5">The sequence shown here is derived from an EMBL/GenBank/DDBJ whole genome shotgun (WGS) entry which is preliminary data.</text>
</comment>
<feature type="compositionally biased region" description="Polar residues" evidence="3">
    <location>
        <begin position="894"/>
        <end position="903"/>
    </location>
</feature>
<evidence type="ECO:0000256" key="1">
    <source>
        <dbReference type="ARBA" id="ARBA00004123"/>
    </source>
</evidence>
<dbReference type="PANTHER" id="PTHR23318:SF0">
    <property type="entry name" value="SERINE_THREONINE-PROTEIN PHOSPHATASE 4 REGULATORY SUBUNIT 3"/>
    <property type="match status" value="1"/>
</dbReference>
<feature type="region of interest" description="Disordered" evidence="3">
    <location>
        <begin position="885"/>
        <end position="945"/>
    </location>
</feature>
<dbReference type="InterPro" id="IPR011993">
    <property type="entry name" value="PH-like_dom_sf"/>
</dbReference>
<evidence type="ECO:0000256" key="3">
    <source>
        <dbReference type="SAM" id="MobiDB-lite"/>
    </source>
</evidence>
<dbReference type="Gene3D" id="2.30.29.30">
    <property type="entry name" value="Pleckstrin-homology domain (PH domain)/Phosphotyrosine-binding domain (PTB)"/>
    <property type="match status" value="1"/>
</dbReference>
<evidence type="ECO:0000259" key="4">
    <source>
        <dbReference type="Pfam" id="PF04802"/>
    </source>
</evidence>
<feature type="region of interest" description="Disordered" evidence="3">
    <location>
        <begin position="535"/>
        <end position="591"/>
    </location>
</feature>
<organism evidence="5 6">
    <name type="scientific">Cyclotella cryptica</name>
    <dbReference type="NCBI Taxonomy" id="29204"/>
    <lineage>
        <taxon>Eukaryota</taxon>
        <taxon>Sar</taxon>
        <taxon>Stramenopiles</taxon>
        <taxon>Ochrophyta</taxon>
        <taxon>Bacillariophyta</taxon>
        <taxon>Coscinodiscophyceae</taxon>
        <taxon>Thalassiosirophycidae</taxon>
        <taxon>Stephanodiscales</taxon>
        <taxon>Stephanodiscaceae</taxon>
        <taxon>Cyclotella</taxon>
    </lineage>
</organism>
<feature type="compositionally biased region" description="Polar residues" evidence="3">
    <location>
        <begin position="40"/>
        <end position="53"/>
    </location>
</feature>
<feature type="domain" description="Serine/threonine-protein phosphatase 4 regulatory subunit 3-like central" evidence="4">
    <location>
        <begin position="954"/>
        <end position="1599"/>
    </location>
</feature>
<reference evidence="5 6" key="1">
    <citation type="journal article" date="2020" name="G3 (Bethesda)">
        <title>Improved Reference Genome for Cyclotella cryptica CCMP332, a Model for Cell Wall Morphogenesis, Salinity Adaptation, and Lipid Production in Diatoms (Bacillariophyta).</title>
        <authorList>
            <person name="Roberts W.R."/>
            <person name="Downey K.M."/>
            <person name="Ruck E.C."/>
            <person name="Traller J.C."/>
            <person name="Alverson A.J."/>
        </authorList>
    </citation>
    <scope>NUCLEOTIDE SEQUENCE [LARGE SCALE GENOMIC DNA]</scope>
    <source>
        <strain evidence="5 6">CCMP332</strain>
    </source>
</reference>
<feature type="compositionally biased region" description="Polar residues" evidence="3">
    <location>
        <begin position="618"/>
        <end position="635"/>
    </location>
</feature>
<feature type="compositionally biased region" description="Low complexity" evidence="3">
    <location>
        <begin position="475"/>
        <end position="497"/>
    </location>
</feature>
<protein>
    <recommendedName>
        <fullName evidence="4">Serine/threonine-protein phosphatase 4 regulatory subunit 3-like central domain-containing protein</fullName>
    </recommendedName>
</protein>
<feature type="compositionally biased region" description="Polar residues" evidence="3">
    <location>
        <begin position="425"/>
        <end position="446"/>
    </location>
</feature>
<dbReference type="Pfam" id="PF04802">
    <property type="entry name" value="PP4R3"/>
    <property type="match status" value="1"/>
</dbReference>
<feature type="compositionally biased region" description="Polar residues" evidence="3">
    <location>
        <begin position="220"/>
        <end position="237"/>
    </location>
</feature>
<feature type="compositionally biased region" description="Polar residues" evidence="3">
    <location>
        <begin position="774"/>
        <end position="783"/>
    </location>
</feature>
<feature type="compositionally biased region" description="Low complexity" evidence="3">
    <location>
        <begin position="1175"/>
        <end position="1191"/>
    </location>
</feature>
<dbReference type="GO" id="GO:0005634">
    <property type="term" value="C:nucleus"/>
    <property type="evidence" value="ECO:0007669"/>
    <property type="project" value="UniProtKB-SubCell"/>
</dbReference>
<feature type="compositionally biased region" description="Polar residues" evidence="3">
    <location>
        <begin position="337"/>
        <end position="355"/>
    </location>
</feature>
<dbReference type="InterPro" id="IPR051137">
    <property type="entry name" value="PP4R3-like"/>
</dbReference>
<comment type="subcellular location">
    <subcellularLocation>
        <location evidence="1">Nucleus</location>
    </subcellularLocation>
</comment>
<gene>
    <name evidence="5" type="ORF">HJC23_009466</name>
</gene>
<feature type="compositionally biased region" description="Basic and acidic residues" evidence="3">
    <location>
        <begin position="322"/>
        <end position="334"/>
    </location>
</feature>
<dbReference type="PANTHER" id="PTHR23318">
    <property type="entry name" value="ATP SYNTHASE GAMMA-RELATED"/>
    <property type="match status" value="1"/>
</dbReference>
<feature type="region of interest" description="Disordered" evidence="3">
    <location>
        <begin position="1164"/>
        <end position="1197"/>
    </location>
</feature>
<dbReference type="InterPro" id="IPR006887">
    <property type="entry name" value="P4R3-like_central_dom"/>
</dbReference>
<feature type="region of interest" description="Disordered" evidence="3">
    <location>
        <begin position="296"/>
        <end position="358"/>
    </location>
</feature>
<feature type="compositionally biased region" description="Low complexity" evidence="3">
    <location>
        <begin position="410"/>
        <end position="424"/>
    </location>
</feature>
<dbReference type="EMBL" id="JABMIG020000085">
    <property type="protein sequence ID" value="KAL3793983.1"/>
    <property type="molecule type" value="Genomic_DNA"/>
</dbReference>
<accession>A0ABD3Q184</accession>
<feature type="region of interest" description="Disordered" evidence="3">
    <location>
        <begin position="374"/>
        <end position="497"/>
    </location>
</feature>
<feature type="region of interest" description="Disordered" evidence="3">
    <location>
        <begin position="1"/>
        <end position="82"/>
    </location>
</feature>
<keyword evidence="6" id="KW-1185">Reference proteome</keyword>
<feature type="region of interest" description="Disordered" evidence="3">
    <location>
        <begin position="774"/>
        <end position="868"/>
    </location>
</feature>
<sequence length="1609" mass="177216">MTEAANQPITPHTDQLEMENASAAADEDKDGRSESRENDAGNTPTASARTTISLPLDKARKRKRKKNAVALFSDDEEDDEKKHRVGLLELNLDERQAAEDRQAAGKVAESIDGAARVSSGDQGPDFVGDDSGEPQQLVAAGSEGGGVAATHDSEGSVAVDGRFSRETDQPGHLLSNGGQGHQEQDEERQATMETLQSRPHNQEGPPTDDQDASDFQSSQPLCSHMTQSPQPLPQSEETGAVHGTGSHHSTHADDSIMMLDTDNAEHYTGVANINMDQDHDTKSLTVSAFNGHDEAISNQQIRGEPTLDANINQDPRGASELPTHKSQENTDHPTVDPCSTQGMAGAQESQTFSNSHDGENEEITAHSLVGGTITQDIGDQDESRTSSTGHAAESAEITAHSTVNANITPDAGGADQSQSSSNSNFRASSEITVHSTVANDNSTQDIGGTDRPQETTTCSVMQTKPEKAASPHATVSPPVNQQQQQQAVQQKVQQLHQPPGWRVKLYRLNKDGTWDDCGTGRIQFYFAKANQSQMTQHQNQSLQQQQQQQQLHSNHHATTTGQKKATNDSKPLTAHASSEHAPPPKHPPQNFQSLHQAVFRELGEPMLCMRAEIPPQHESPSQQSHGEETSNNSVGNKVLLRTRVLLNNAYQCQGGNIITWCEPFHVQGGGQQHQQQQQQQQYSRQQHSAGRGPPPSQQMGVDLALSFQDNAGFKDIWQHILDVQLRAKELSHFWTRAGHANVHSSSATGAASKNLSADVIASTTQANNIGQTGHFNDAQTPFQHHNHQPLSPEKSHHLHLHQPLSPNSPDHDALEDRQLSMVTLPKHPPLWSGHHAQSHHTSASQHQQRQQHLGQQHSDGDKEKDDHFREMNDGAASASAWASYGVGGARDSHSSSNYNNSAGQDGDANAIGRAPSPLSLSYESHSGGSGGIEFDSSIPPSQLPDSPKWSDLDEIIDAIAGGQMQQREDMLIFLSQSDCAYIKSLLGLFHSAPEDQLDRGGLATLAVCIKSILLLNDPEIIEYVTTDEETFESVCGVLEYNPELREKANYRVFIREQAKFRTVVKMEDEDLMSHIHRLFRVNYLKDFILRPTMDESSLSTLVSLAQFTQSDIIKGVMRLMPKESDPSMLTENYYSKILRVLGIEIRAIRNRRWNDAVLPSAAHRPTIDDAPEPFSEAASESSSTSQSHSSTMWHQHVVPQDSSIQSRYIRRKGCLHFLKELFNMARSSLQQQEKDEFISSCVNASVKLTIGSAEAPSPDNSSENAHHPSPTYVVSLLPLLGALLSDPDADMMEKRAALEILSVVTLHDPAVVRRHCLNSSNIRSGGKLSNLRPEPDEMRQIVFLCPPDDLLQSLLFVMSTESDAGLLLQTSEIIRIILETEILGEQVTLELNGFLSDENDLGPSGHGINGQNWNSCHESGPGGLESADQNNFLAMFYDRYLQWLFSPFLYKVFVPKTALPLDASLETIVQVQQTFRQPRSALDAAFRLIPPCAIRSAFTLEILSFCVRAHVYRMKLYVLRTRSLSTTLKILSQKSSSMSASDDRCLKLASLKLLRSVLSVKDEFYHRHIVQFNLFAPVFDLFRSIPVGNNLVSSAILEVRFYQMNFRFH</sequence>
<feature type="compositionally biased region" description="Basic and acidic residues" evidence="3">
    <location>
        <begin position="858"/>
        <end position="868"/>
    </location>
</feature>
<evidence type="ECO:0000313" key="5">
    <source>
        <dbReference type="EMBL" id="KAL3793983.1"/>
    </source>
</evidence>
<feature type="region of interest" description="Disordered" evidence="3">
    <location>
        <begin position="97"/>
        <end position="252"/>
    </location>
</feature>
<dbReference type="Proteomes" id="UP001516023">
    <property type="component" value="Unassembled WGS sequence"/>
</dbReference>
<feature type="compositionally biased region" description="Low complexity" evidence="3">
    <location>
        <begin position="535"/>
        <end position="552"/>
    </location>
</feature>
<keyword evidence="2" id="KW-0539">Nucleus</keyword>
<feature type="compositionally biased region" description="Polar residues" evidence="3">
    <location>
        <begin position="556"/>
        <end position="570"/>
    </location>
</feature>
<feature type="compositionally biased region" description="Basic and acidic residues" evidence="3">
    <location>
        <begin position="29"/>
        <end position="39"/>
    </location>
</feature>
<proteinExistence type="predicted"/>
<evidence type="ECO:0000256" key="2">
    <source>
        <dbReference type="ARBA" id="ARBA00023242"/>
    </source>
</evidence>
<feature type="compositionally biased region" description="Basic and acidic residues" evidence="3">
    <location>
        <begin position="809"/>
        <end position="818"/>
    </location>
</feature>
<feature type="compositionally biased region" description="Polar residues" evidence="3">
    <location>
        <begin position="1"/>
        <end position="13"/>
    </location>
</feature>